<name>A0ABP1RJD2_9HEXA</name>
<gene>
    <name evidence="2" type="ORF">ODALV1_LOCUS22893</name>
</gene>
<dbReference type="InterPro" id="IPR036770">
    <property type="entry name" value="Ankyrin_rpt-contain_sf"/>
</dbReference>
<dbReference type="Proteomes" id="UP001642540">
    <property type="component" value="Unassembled WGS sequence"/>
</dbReference>
<evidence type="ECO:0000313" key="3">
    <source>
        <dbReference type="Proteomes" id="UP001642540"/>
    </source>
</evidence>
<dbReference type="PROSITE" id="PS50837">
    <property type="entry name" value="NACHT"/>
    <property type="match status" value="1"/>
</dbReference>
<dbReference type="InterPro" id="IPR002110">
    <property type="entry name" value="Ankyrin_rpt"/>
</dbReference>
<dbReference type="SMART" id="SM00248">
    <property type="entry name" value="ANK"/>
    <property type="match status" value="5"/>
</dbReference>
<dbReference type="EMBL" id="CAXLJM020000076">
    <property type="protein sequence ID" value="CAL8129134.1"/>
    <property type="molecule type" value="Genomic_DNA"/>
</dbReference>
<dbReference type="PANTHER" id="PTHR46312:SF2">
    <property type="entry name" value="NUCLEOTIDE-BINDING OLIGOMERIZATION DOMAIN-CONTAINING PROTEIN 2-LIKE"/>
    <property type="match status" value="1"/>
</dbReference>
<comment type="caution">
    <text evidence="2">The sequence shown here is derived from an EMBL/GenBank/DDBJ whole genome shotgun (WGS) entry which is preliminary data.</text>
</comment>
<dbReference type="PANTHER" id="PTHR46312">
    <property type="entry name" value="NACHT DOMAIN-CONTAINING PROTEIN"/>
    <property type="match status" value="1"/>
</dbReference>
<sequence length="1214" mass="138129">MEPWQATAIRKNLYELQWLTNCEASFLALLQGRDILGNDDLSLLEAKRLLEGSIAQSALLYKIVQKRKGGFDALLEACRTAVQTGALHILEHATIQRENDEDWQSEWIRKNLATLIRTTTCTPEFLSELSQFLDSEDDLALAKASKLETGEAKLLYGFAMEKEGMYEVVTRALFQTGQYKAFQLLLNGFIERRIEGILKICNISAQDERLAAALEGFEMSLALQYPVSFQGHELLVSQLVPEIDKTTLQNLATDLLEGHFVSQMINKEAPQLDNNSIPDLPNYYISRKIVSRNCLDKNLFDSQNNDIFVIKGIQPLELSKLTQSRDNTRFMLLEKEEDFGIFSQYATTQRSVHLLNHDAGQFTWIKSHGCISRLQAHVIDGKTKKTMSENEFLERCIQTSETVCIVDTPGMGKSMLLANIGDKIRRQCPNRLVRFVVMQELVPELEKRGGGEIHKNILLNLIADQSSESKFGKEIVRNLLLSETIKVELLLDGFDEVLTSQMGIAQQILKIILSLKSVRLFITTRPHMRDELERLLGVLSYNMESFGRDEQLEFLTAFWSKNNTAQGNERLKEFAARCLEALKKTVNDFEHNFAGIPLLCRLLAEVYEKEAVNYSKCGNVMLDNVIPTFNIFDLYDKLTNSRFEILGSTENNEVREHYFEAHIIAAVQLLFPQLLHSFCNPEMRNFYLDDKQLCSLGILEQKHRTDSTPRFVHRTLAEHMFGLLIIDVMNMHACLFFQMFCDRFRFYEYFFHTVLHTTTSIETPLRCFTQTNQDSIRILRFSHPVVCYFIKLGKPSLKFWTEDHFSVYESLSASAIHGFERLYKEISEAHDFLIRDHPSRIPSLHLVAAKYSTIEIFKVVQQQVLDCFPEKPSYITCSSPYFMITPLHVIVERGNYEFLAEFLPNSKAYVDLEKLKYVLHCCVASSGSDSDSVIDDKVKIIQTLAALNPSWINEPLDDGTTPLLQKNIHFKLLELLVELGAEVNSVNRYGSVLHNMGGNEESAEQYLEGALKLLEIGFDQFSTVDWKKTSLTLINFLLRYGSYLKHSNFNGDNALHVCAKWGHLQAFEDFLLSDEIGDTDVNTENLNGLTPFMEASKVGKGLTVRIITLMEEKGLQVSQQVASTALRNLMCNKNIMSWELGAELANVADYLMSKGGVLSGKDCKCLWELEFTKTNLASIAKAVDCDCGHDTDPLSPVVMPCVMKISFELVGHWS</sequence>
<organism evidence="2 3">
    <name type="scientific">Orchesella dallaii</name>
    <dbReference type="NCBI Taxonomy" id="48710"/>
    <lineage>
        <taxon>Eukaryota</taxon>
        <taxon>Metazoa</taxon>
        <taxon>Ecdysozoa</taxon>
        <taxon>Arthropoda</taxon>
        <taxon>Hexapoda</taxon>
        <taxon>Collembola</taxon>
        <taxon>Entomobryomorpha</taxon>
        <taxon>Entomobryoidea</taxon>
        <taxon>Orchesellidae</taxon>
        <taxon>Orchesellinae</taxon>
        <taxon>Orchesella</taxon>
    </lineage>
</organism>
<dbReference type="SUPFAM" id="SSF48403">
    <property type="entry name" value="Ankyrin repeat"/>
    <property type="match status" value="1"/>
</dbReference>
<evidence type="ECO:0000259" key="1">
    <source>
        <dbReference type="PROSITE" id="PS50837"/>
    </source>
</evidence>
<evidence type="ECO:0000313" key="2">
    <source>
        <dbReference type="EMBL" id="CAL8129134.1"/>
    </source>
</evidence>
<dbReference type="SUPFAM" id="SSF52540">
    <property type="entry name" value="P-loop containing nucleoside triphosphate hydrolases"/>
    <property type="match status" value="1"/>
</dbReference>
<dbReference type="InterPro" id="IPR007111">
    <property type="entry name" value="NACHT_NTPase"/>
</dbReference>
<dbReference type="InterPro" id="IPR027417">
    <property type="entry name" value="P-loop_NTPase"/>
</dbReference>
<protein>
    <recommendedName>
        <fullName evidence="1">NACHT domain-containing protein</fullName>
    </recommendedName>
</protein>
<keyword evidence="3" id="KW-1185">Reference proteome</keyword>
<accession>A0ABP1RJD2</accession>
<feature type="domain" description="NACHT" evidence="1">
    <location>
        <begin position="401"/>
        <end position="526"/>
    </location>
</feature>
<dbReference type="Gene3D" id="3.40.50.300">
    <property type="entry name" value="P-loop containing nucleotide triphosphate hydrolases"/>
    <property type="match status" value="1"/>
</dbReference>
<dbReference type="Gene3D" id="1.25.40.20">
    <property type="entry name" value="Ankyrin repeat-containing domain"/>
    <property type="match status" value="2"/>
</dbReference>
<dbReference type="Pfam" id="PF05729">
    <property type="entry name" value="NACHT"/>
    <property type="match status" value="1"/>
</dbReference>
<reference evidence="2 3" key="1">
    <citation type="submission" date="2024-08" db="EMBL/GenBank/DDBJ databases">
        <authorList>
            <person name="Cucini C."/>
            <person name="Frati F."/>
        </authorList>
    </citation>
    <scope>NUCLEOTIDE SEQUENCE [LARGE SCALE GENOMIC DNA]</scope>
</reference>
<proteinExistence type="predicted"/>